<dbReference type="PROSITE" id="PS50158">
    <property type="entry name" value="ZF_CCHC"/>
    <property type="match status" value="1"/>
</dbReference>
<feature type="region of interest" description="Disordered" evidence="2">
    <location>
        <begin position="402"/>
        <end position="435"/>
    </location>
</feature>
<keyword evidence="1" id="KW-0863">Zinc-finger</keyword>
<feature type="compositionally biased region" description="Basic and acidic residues" evidence="2">
    <location>
        <begin position="252"/>
        <end position="265"/>
    </location>
</feature>
<keyword evidence="1" id="KW-0479">Metal-binding</keyword>
<dbReference type="Pfam" id="PF08398">
    <property type="entry name" value="Phospholip_A2_4"/>
    <property type="match status" value="1"/>
</dbReference>
<accession>A0A0K8S8S5</accession>
<evidence type="ECO:0000256" key="1">
    <source>
        <dbReference type="PROSITE-ProRule" id="PRU00047"/>
    </source>
</evidence>
<protein>
    <recommendedName>
        <fullName evidence="3">CCHC-type domain-containing protein</fullName>
    </recommendedName>
</protein>
<dbReference type="GO" id="GO:0005198">
    <property type="term" value="F:structural molecule activity"/>
    <property type="evidence" value="ECO:0007669"/>
    <property type="project" value="InterPro"/>
</dbReference>
<feature type="compositionally biased region" description="Polar residues" evidence="2">
    <location>
        <begin position="402"/>
        <end position="411"/>
    </location>
</feature>
<reference evidence="4" key="1">
    <citation type="submission" date="2014-09" db="EMBL/GenBank/DDBJ databases">
        <authorList>
            <person name="Magalhaes I.L.F."/>
            <person name="Oliveira U."/>
            <person name="Santos F.R."/>
            <person name="Vidigal T.H.D.A."/>
            <person name="Brescovit A.D."/>
            <person name="Santos A.J."/>
        </authorList>
    </citation>
    <scope>NUCLEOTIDE SEQUENCE</scope>
</reference>
<dbReference type="InterPro" id="IPR013607">
    <property type="entry name" value="Phospholipase_A2-like"/>
</dbReference>
<dbReference type="InterPro" id="IPR001878">
    <property type="entry name" value="Znf_CCHC"/>
</dbReference>
<dbReference type="GO" id="GO:0008270">
    <property type="term" value="F:zinc ion binding"/>
    <property type="evidence" value="ECO:0007669"/>
    <property type="project" value="UniProtKB-KW"/>
</dbReference>
<dbReference type="GO" id="GO:0003676">
    <property type="term" value="F:nucleic acid binding"/>
    <property type="evidence" value="ECO:0007669"/>
    <property type="project" value="InterPro"/>
</dbReference>
<dbReference type="Gene3D" id="4.10.60.10">
    <property type="entry name" value="Zinc finger, CCHC-type"/>
    <property type="match status" value="1"/>
</dbReference>
<keyword evidence="1" id="KW-0862">Zinc</keyword>
<dbReference type="AlphaFoldDB" id="A0A0K8S8S5"/>
<evidence type="ECO:0000259" key="3">
    <source>
        <dbReference type="PROSITE" id="PS50158"/>
    </source>
</evidence>
<evidence type="ECO:0000256" key="2">
    <source>
        <dbReference type="SAM" id="MobiDB-lite"/>
    </source>
</evidence>
<sequence>MAKRGFHLPGHRYLGPNGPINNGPPVDYDDMIAEEHDIAYHTATTPEEIRTADENAMMAFSADALANNNWHSVVGAVGIGVKYAVESLTGVVYPQRVSSYFPERDPLEPREPIVRELVSLNGENGNVPMTHHSQVAPEEYRRYLDERNQKSKKDHERAVTAIKGAACEAMQAGDQNKKYQGAIIDERERRERWIQADWKSHSQPPSMYREVDPLGPSDPGFLIKPKERSKWGASPLSSSQTVFPSAPNLGNEPKEVADAHPREETLPPYSPRGSHTPLRMRGGMGDDIPTPGAEDRFVGFVRPPVDTTDSDAALQLLEVWDKAASDFLKVCRDMRVGQEKGLEALKPVGEAISDVLRRVVHMDLRIKVLEGQETARLDRVEKQNQDLAHVIRQIATAMQANTVAPTPSETGSPAAAAAAGRPKTPQPTRVVPGTSQNANKSYASAMKSTPQPKHFVVVQPADDNTSMESAEDVQKALSEKVDPKSKGWQLVNLRKGRDKKVILEAASLQEARKIMADTTAGGAGLKMELMPKKRPSLIISGIRESSLTAEQIQKAVREQNFPNLNLDQFKARFTPKRIIRRGDGRPVSWEVEVETELYKSIMRDPKLYVGWCRCPVTPYIPVLRCYRCTRIGHRSQDCTICLQGEECCKRCGEKGHKVAACLKPHSESSACPVRQKNM</sequence>
<organism evidence="4">
    <name type="scientific">Lygus hesperus</name>
    <name type="common">Western plant bug</name>
    <dbReference type="NCBI Taxonomy" id="30085"/>
    <lineage>
        <taxon>Eukaryota</taxon>
        <taxon>Metazoa</taxon>
        <taxon>Ecdysozoa</taxon>
        <taxon>Arthropoda</taxon>
        <taxon>Hexapoda</taxon>
        <taxon>Insecta</taxon>
        <taxon>Pterygota</taxon>
        <taxon>Neoptera</taxon>
        <taxon>Paraneoptera</taxon>
        <taxon>Hemiptera</taxon>
        <taxon>Heteroptera</taxon>
        <taxon>Panheteroptera</taxon>
        <taxon>Cimicomorpha</taxon>
        <taxon>Miridae</taxon>
        <taxon>Mirini</taxon>
        <taxon>Lygus</taxon>
    </lineage>
</organism>
<evidence type="ECO:0000313" key="4">
    <source>
        <dbReference type="EMBL" id="JAG49150.1"/>
    </source>
</evidence>
<dbReference type="SUPFAM" id="SSF57756">
    <property type="entry name" value="Retrovirus zinc finger-like domains"/>
    <property type="match status" value="1"/>
</dbReference>
<feature type="region of interest" description="Disordered" evidence="2">
    <location>
        <begin position="229"/>
        <end position="294"/>
    </location>
</feature>
<dbReference type="InterPro" id="IPR036875">
    <property type="entry name" value="Znf_CCHC_sf"/>
</dbReference>
<dbReference type="EMBL" id="GBRD01016677">
    <property type="protein sequence ID" value="JAG49150.1"/>
    <property type="molecule type" value="Transcribed_RNA"/>
</dbReference>
<name>A0A0K8S8S5_LYGHE</name>
<dbReference type="SMART" id="SM00343">
    <property type="entry name" value="ZnF_C2HC"/>
    <property type="match status" value="2"/>
</dbReference>
<feature type="domain" description="CCHC-type" evidence="3">
    <location>
        <begin position="624"/>
        <end position="638"/>
    </location>
</feature>
<proteinExistence type="predicted"/>